<dbReference type="OrthoDB" id="4926491at2759"/>
<dbReference type="Proteomes" id="UP000235371">
    <property type="component" value="Unassembled WGS sequence"/>
</dbReference>
<name>A0A2J6TKM6_9HELO</name>
<dbReference type="InParanoid" id="A0A2J6TKM6"/>
<evidence type="ECO:0000313" key="2">
    <source>
        <dbReference type="EMBL" id="PMD63556.1"/>
    </source>
</evidence>
<evidence type="ECO:0000256" key="1">
    <source>
        <dbReference type="SAM" id="MobiDB-lite"/>
    </source>
</evidence>
<dbReference type="EMBL" id="KZ613780">
    <property type="protein sequence ID" value="PMD63556.1"/>
    <property type="molecule type" value="Genomic_DNA"/>
</dbReference>
<feature type="compositionally biased region" description="Polar residues" evidence="1">
    <location>
        <begin position="190"/>
        <end position="200"/>
    </location>
</feature>
<keyword evidence="3" id="KW-1185">Reference proteome</keyword>
<dbReference type="AlphaFoldDB" id="A0A2J6TKM6"/>
<organism evidence="2 3">
    <name type="scientific">Hyaloscypha bicolor E</name>
    <dbReference type="NCBI Taxonomy" id="1095630"/>
    <lineage>
        <taxon>Eukaryota</taxon>
        <taxon>Fungi</taxon>
        <taxon>Dikarya</taxon>
        <taxon>Ascomycota</taxon>
        <taxon>Pezizomycotina</taxon>
        <taxon>Leotiomycetes</taxon>
        <taxon>Helotiales</taxon>
        <taxon>Hyaloscyphaceae</taxon>
        <taxon>Hyaloscypha</taxon>
        <taxon>Hyaloscypha bicolor</taxon>
    </lineage>
</organism>
<evidence type="ECO:0000313" key="3">
    <source>
        <dbReference type="Proteomes" id="UP000235371"/>
    </source>
</evidence>
<accession>A0A2J6TKM6</accession>
<protein>
    <submittedName>
        <fullName evidence="2">Uncharacterized protein</fullName>
    </submittedName>
</protein>
<gene>
    <name evidence="2" type="ORF">K444DRAFT_651166</name>
</gene>
<dbReference type="GeneID" id="36593765"/>
<reference evidence="2 3" key="1">
    <citation type="submission" date="2016-04" db="EMBL/GenBank/DDBJ databases">
        <title>A degradative enzymes factory behind the ericoid mycorrhizal symbiosis.</title>
        <authorList>
            <consortium name="DOE Joint Genome Institute"/>
            <person name="Martino E."/>
            <person name="Morin E."/>
            <person name="Grelet G."/>
            <person name="Kuo A."/>
            <person name="Kohler A."/>
            <person name="Daghino S."/>
            <person name="Barry K."/>
            <person name="Choi C."/>
            <person name="Cichocki N."/>
            <person name="Clum A."/>
            <person name="Copeland A."/>
            <person name="Hainaut M."/>
            <person name="Haridas S."/>
            <person name="Labutti K."/>
            <person name="Lindquist E."/>
            <person name="Lipzen A."/>
            <person name="Khouja H.-R."/>
            <person name="Murat C."/>
            <person name="Ohm R."/>
            <person name="Olson A."/>
            <person name="Spatafora J."/>
            <person name="Veneault-Fourrey C."/>
            <person name="Henrissat B."/>
            <person name="Grigoriev I."/>
            <person name="Martin F."/>
            <person name="Perotto S."/>
        </authorList>
    </citation>
    <scope>NUCLEOTIDE SEQUENCE [LARGE SCALE GENOMIC DNA]</scope>
    <source>
        <strain evidence="2 3">E</strain>
    </source>
</reference>
<sequence length="343" mass="38134">MAFEATRIRQNIRDHIESPQSPLVLKKEAVKEVLGYPVTLDPEWLMLWKTLQAFYPDNATFVPSIATVIINWCDAFMSWLESEENEDAVEKLLDALTHVNRLDLMIEVSGKSTRPVTAWDANKSIFVIALPKGKIPQESTVLAGFTSDLLRLFAPSPMLGATELDEPAGTSILAPEDAEDWADLDLGSPESHTVVPSRQKQAPPGAKDTGPDVIPELARIPRPEELTRSPPYWIVVKQEGRQRVVIQGSHAPSLASLDQYLKRWCRGDTGRSDRPPIVEIKLHESAFGLGLLHDTLTLETERFREVSAMAVLVFIERVLGYTALPSSGSAGSVWEFKRTKAFI</sequence>
<dbReference type="RefSeq" id="XP_024740460.1">
    <property type="nucleotide sequence ID" value="XM_024885688.1"/>
</dbReference>
<proteinExistence type="predicted"/>
<feature type="region of interest" description="Disordered" evidence="1">
    <location>
        <begin position="185"/>
        <end position="212"/>
    </location>
</feature>